<dbReference type="EMBL" id="AQGV01000015">
    <property type="protein sequence ID" value="MBE0370409.1"/>
    <property type="molecule type" value="Genomic_DNA"/>
</dbReference>
<proteinExistence type="predicted"/>
<evidence type="ECO:0000313" key="2">
    <source>
        <dbReference type="Proteomes" id="UP000615755"/>
    </source>
</evidence>
<keyword evidence="2" id="KW-1185">Reference proteome</keyword>
<protein>
    <submittedName>
        <fullName evidence="1">Uncharacterized protein</fullName>
    </submittedName>
</protein>
<dbReference type="Proteomes" id="UP000615755">
    <property type="component" value="Unassembled WGS sequence"/>
</dbReference>
<name>A0ABR9EHE7_9GAMM</name>
<reference evidence="1 2" key="1">
    <citation type="submission" date="2015-03" db="EMBL/GenBank/DDBJ databases">
        <title>Genome sequence of Pseudoalteromonas aurantia.</title>
        <authorList>
            <person name="Xie B.-B."/>
            <person name="Rong J.-C."/>
            <person name="Qin Q.-L."/>
            <person name="Zhang Y.-Z."/>
        </authorList>
    </citation>
    <scope>NUCLEOTIDE SEQUENCE [LARGE SCALE GENOMIC DNA]</scope>
    <source>
        <strain evidence="1 2">208</strain>
    </source>
</reference>
<organism evidence="1 2">
    <name type="scientific">Pseudoalteromonas aurantia 208</name>
    <dbReference type="NCBI Taxonomy" id="1314867"/>
    <lineage>
        <taxon>Bacteria</taxon>
        <taxon>Pseudomonadati</taxon>
        <taxon>Pseudomonadota</taxon>
        <taxon>Gammaproteobacteria</taxon>
        <taxon>Alteromonadales</taxon>
        <taxon>Pseudoalteromonadaceae</taxon>
        <taxon>Pseudoalteromonas</taxon>
    </lineage>
</organism>
<accession>A0ABR9EHE7</accession>
<sequence>MRAITNESNAESEKNSFIGQIRLSRAEVNLALDNDNA</sequence>
<gene>
    <name evidence="1" type="ORF">PAUR_b0448</name>
</gene>
<evidence type="ECO:0000313" key="1">
    <source>
        <dbReference type="EMBL" id="MBE0370409.1"/>
    </source>
</evidence>
<comment type="caution">
    <text evidence="1">The sequence shown here is derived from an EMBL/GenBank/DDBJ whole genome shotgun (WGS) entry which is preliminary data.</text>
</comment>